<evidence type="ECO:0000256" key="1">
    <source>
        <dbReference type="PIRSR" id="PIRSR605019-1"/>
    </source>
</evidence>
<name>A4C000_9FLAO</name>
<dbReference type="OrthoDB" id="9807664at2"/>
<dbReference type="GO" id="GO:0006284">
    <property type="term" value="P:base-excision repair"/>
    <property type="evidence" value="ECO:0007669"/>
    <property type="project" value="InterPro"/>
</dbReference>
<dbReference type="HOGENOM" id="CLU_083758_1_0_10"/>
<dbReference type="InterPro" id="IPR011257">
    <property type="entry name" value="DNA_glycosylase"/>
</dbReference>
<organism evidence="2 3">
    <name type="scientific">Polaribacter irgensii 23-P</name>
    <dbReference type="NCBI Taxonomy" id="313594"/>
    <lineage>
        <taxon>Bacteria</taxon>
        <taxon>Pseudomonadati</taxon>
        <taxon>Bacteroidota</taxon>
        <taxon>Flavobacteriia</taxon>
        <taxon>Flavobacteriales</taxon>
        <taxon>Flavobacteriaceae</taxon>
    </lineage>
</organism>
<dbReference type="EMBL" id="AAOG01000002">
    <property type="protein sequence ID" value="EAR12743.1"/>
    <property type="molecule type" value="Genomic_DNA"/>
</dbReference>
<dbReference type="Proteomes" id="UP000003053">
    <property type="component" value="Unassembled WGS sequence"/>
</dbReference>
<dbReference type="GO" id="GO:0008725">
    <property type="term" value="F:DNA-3-methyladenine glycosylase activity"/>
    <property type="evidence" value="ECO:0007669"/>
    <property type="project" value="InterPro"/>
</dbReference>
<feature type="binding site" evidence="1">
    <location>
        <position position="5"/>
    </location>
    <ligand>
        <name>Zn(2+)</name>
        <dbReference type="ChEBI" id="CHEBI:29105"/>
    </ligand>
</feature>
<dbReference type="RefSeq" id="WP_004570411.1">
    <property type="nucleotide sequence ID" value="NZ_CH724148.1"/>
</dbReference>
<proteinExistence type="predicted"/>
<sequence>MKNRCSWVSENSLCIEYHDKEWGAPVFNDQILFEFLILETFQAGLSWSTILNKRAQFRIAFDGFDCQKIAKYTEEKYKLLMQDRGIIRNSLKIRSAITNAHCFMAVQKEYGSFSKFIWAYVLGKPILNTFENALAVPASTVLSKVISKDLKKLGFKFMGPTTVYAYMQAVGLVKDHTTDCFKF</sequence>
<dbReference type="GO" id="GO:0046872">
    <property type="term" value="F:metal ion binding"/>
    <property type="evidence" value="ECO:0007669"/>
    <property type="project" value="UniProtKB-KW"/>
</dbReference>
<dbReference type="Pfam" id="PF03352">
    <property type="entry name" value="Adenine_glyco"/>
    <property type="match status" value="1"/>
</dbReference>
<dbReference type="eggNOG" id="COG2818">
    <property type="taxonomic scope" value="Bacteria"/>
</dbReference>
<dbReference type="InterPro" id="IPR005019">
    <property type="entry name" value="Adenine_glyco"/>
</dbReference>
<gene>
    <name evidence="2" type="ORF">PI23P_08955</name>
</gene>
<keyword evidence="1" id="KW-0479">Metal-binding</keyword>
<evidence type="ECO:0000313" key="3">
    <source>
        <dbReference type="Proteomes" id="UP000003053"/>
    </source>
</evidence>
<comment type="caution">
    <text evidence="2">The sequence shown here is derived from an EMBL/GenBank/DDBJ whole genome shotgun (WGS) entry which is preliminary data.</text>
</comment>
<feature type="binding site" evidence="1">
    <location>
        <position position="18"/>
    </location>
    <ligand>
        <name>Zn(2+)</name>
        <dbReference type="ChEBI" id="CHEBI:29105"/>
    </ligand>
</feature>
<evidence type="ECO:0000313" key="2">
    <source>
        <dbReference type="EMBL" id="EAR12743.1"/>
    </source>
</evidence>
<dbReference type="PANTHER" id="PTHR30037:SF4">
    <property type="entry name" value="DNA-3-METHYLADENINE GLYCOSYLASE I"/>
    <property type="match status" value="1"/>
</dbReference>
<reference evidence="2 3" key="1">
    <citation type="submission" date="2006-02" db="EMBL/GenBank/DDBJ databases">
        <authorList>
            <person name="Murray A."/>
            <person name="Staley J."/>
            <person name="Ferriera S."/>
            <person name="Johnson J."/>
            <person name="Kravitz S."/>
            <person name="Halpern A."/>
            <person name="Remington K."/>
            <person name="Beeson K."/>
            <person name="Tran B."/>
            <person name="Rogers Y.-H."/>
            <person name="Friedman R."/>
            <person name="Venter J.C."/>
        </authorList>
    </citation>
    <scope>NUCLEOTIDE SEQUENCE [LARGE SCALE GENOMIC DNA]</scope>
    <source>
        <strain evidence="2 3">23-P</strain>
    </source>
</reference>
<protein>
    <submittedName>
        <fullName evidence="2">Guanosine monophosphate synthetase GuaA</fullName>
    </submittedName>
</protein>
<dbReference type="PANTHER" id="PTHR30037">
    <property type="entry name" value="DNA-3-METHYLADENINE GLYCOSYLASE 1"/>
    <property type="match status" value="1"/>
</dbReference>
<accession>A4C000</accession>
<dbReference type="AlphaFoldDB" id="A4C000"/>
<dbReference type="Gene3D" id="1.10.340.30">
    <property type="entry name" value="Hypothetical protein, domain 2"/>
    <property type="match status" value="1"/>
</dbReference>
<dbReference type="SUPFAM" id="SSF48150">
    <property type="entry name" value="DNA-glycosylase"/>
    <property type="match status" value="1"/>
</dbReference>
<dbReference type="STRING" id="313594.PI23P_08955"/>
<feature type="binding site" evidence="1">
    <location>
        <position position="176"/>
    </location>
    <ligand>
        <name>Zn(2+)</name>
        <dbReference type="ChEBI" id="CHEBI:29105"/>
    </ligand>
</feature>
<dbReference type="InterPro" id="IPR052891">
    <property type="entry name" value="DNA-3mA_glycosylase"/>
</dbReference>
<feature type="binding site" evidence="1">
    <location>
        <position position="180"/>
    </location>
    <ligand>
        <name>Zn(2+)</name>
        <dbReference type="ChEBI" id="CHEBI:29105"/>
    </ligand>
</feature>
<keyword evidence="3" id="KW-1185">Reference proteome</keyword>
<keyword evidence="1" id="KW-0862">Zinc</keyword>